<dbReference type="PANTHER" id="PTHR43649">
    <property type="entry name" value="ARABINOSE-BINDING PROTEIN-RELATED"/>
    <property type="match status" value="1"/>
</dbReference>
<evidence type="ECO:0000313" key="8">
    <source>
        <dbReference type="Proteomes" id="UP000824111"/>
    </source>
</evidence>
<evidence type="ECO:0000256" key="3">
    <source>
        <dbReference type="ARBA" id="ARBA00023136"/>
    </source>
</evidence>
<keyword evidence="1" id="KW-1003">Cell membrane</keyword>
<proteinExistence type="predicted"/>
<keyword evidence="4" id="KW-0564">Palmitate</keyword>
<organism evidence="7 8">
    <name type="scientific">Candidatus Avimonoglobus intestinipullorum</name>
    <dbReference type="NCBI Taxonomy" id="2840699"/>
    <lineage>
        <taxon>Bacteria</taxon>
        <taxon>Bacillati</taxon>
        <taxon>Bacillota</taxon>
        <taxon>Clostridia</taxon>
        <taxon>Eubacteriales</taxon>
        <taxon>Candidatus Avimonoglobus</taxon>
    </lineage>
</organism>
<dbReference type="PANTHER" id="PTHR43649:SF33">
    <property type="entry name" value="POLYGALACTURONAN_RHAMNOGALACTURONAN-BINDING PROTEIN YTCQ"/>
    <property type="match status" value="1"/>
</dbReference>
<evidence type="ECO:0000256" key="5">
    <source>
        <dbReference type="ARBA" id="ARBA00023288"/>
    </source>
</evidence>
<protein>
    <submittedName>
        <fullName evidence="7">Extracellular solute-binding protein</fullName>
    </submittedName>
</protein>
<dbReference type="Gene3D" id="3.40.190.10">
    <property type="entry name" value="Periplasmic binding protein-like II"/>
    <property type="match status" value="2"/>
</dbReference>
<gene>
    <name evidence="7" type="ORF">IAB04_04455</name>
</gene>
<dbReference type="Pfam" id="PF01547">
    <property type="entry name" value="SBP_bac_1"/>
    <property type="match status" value="1"/>
</dbReference>
<evidence type="ECO:0000256" key="6">
    <source>
        <dbReference type="SAM" id="SignalP"/>
    </source>
</evidence>
<evidence type="ECO:0000256" key="1">
    <source>
        <dbReference type="ARBA" id="ARBA00022475"/>
    </source>
</evidence>
<name>A0A9D1S6D3_9FIRM</name>
<reference evidence="7" key="1">
    <citation type="submission" date="2020-10" db="EMBL/GenBank/DDBJ databases">
        <authorList>
            <person name="Gilroy R."/>
        </authorList>
    </citation>
    <scope>NUCLEOTIDE SEQUENCE</scope>
    <source>
        <strain evidence="7">ChiSjej4B22-9803</strain>
    </source>
</reference>
<dbReference type="EMBL" id="DVND01000118">
    <property type="protein sequence ID" value="HIU48591.1"/>
    <property type="molecule type" value="Genomic_DNA"/>
</dbReference>
<evidence type="ECO:0000256" key="4">
    <source>
        <dbReference type="ARBA" id="ARBA00023139"/>
    </source>
</evidence>
<dbReference type="SUPFAM" id="SSF53850">
    <property type="entry name" value="Periplasmic binding protein-like II"/>
    <property type="match status" value="1"/>
</dbReference>
<sequence length="512" mass="56821">MKKSTRVLAAALCGILLLPAAGCGEKETTGGDENLDLSVHLHIYDYCVFDDDWAIFKEAEEKTGVALHGTAVETISSSAQAFSTMLADRTLPDIIAYTGDELKENGMQGALIPLEDLIEEHAPNIQKFFEECPEAKVAATATDGHIYYIPGTLAQPGLGNLPSMGFFIRQDWLDALGLETPTTVDEYYNVLKAFREQDPNGNGQQDEIPYFKRSGVLDDLYQLFGAKNSFYLNADGGISYGATEEAYKNAVKELAKWYSEGLIDKEIYTRGEQSREQLLSSNLGGSTHDWFSSTASYNDKYLGFGLNFVPMAPPADINGVVKEDIGRSILHGLGWGISKDNKNPERTMEYFDFWLSEEGTLLHSFGIEGKDYTVENGEYQFVPEVLNAEGGVPAYLRNEGAVVEFGAINRIEAELAGMNDLAKEGFNMYLDNGYVQPQMPSLGFTEEEQNVINAHLTDIQTFCKEQEQKWILGAEDVDATWDNYVATLQSMNLDQVIAAYNSAYVRYQQELN</sequence>
<dbReference type="InterPro" id="IPR006059">
    <property type="entry name" value="SBP"/>
</dbReference>
<feature type="chain" id="PRO_5038350669" evidence="6">
    <location>
        <begin position="24"/>
        <end position="512"/>
    </location>
</feature>
<dbReference type="InterPro" id="IPR050490">
    <property type="entry name" value="Bact_solute-bd_prot1"/>
</dbReference>
<dbReference type="AlphaFoldDB" id="A0A9D1S6D3"/>
<reference evidence="7" key="2">
    <citation type="journal article" date="2021" name="PeerJ">
        <title>Extensive microbial diversity within the chicken gut microbiome revealed by metagenomics and culture.</title>
        <authorList>
            <person name="Gilroy R."/>
            <person name="Ravi A."/>
            <person name="Getino M."/>
            <person name="Pursley I."/>
            <person name="Horton D.L."/>
            <person name="Alikhan N.F."/>
            <person name="Baker D."/>
            <person name="Gharbi K."/>
            <person name="Hall N."/>
            <person name="Watson M."/>
            <person name="Adriaenssens E.M."/>
            <person name="Foster-Nyarko E."/>
            <person name="Jarju S."/>
            <person name="Secka A."/>
            <person name="Antonio M."/>
            <person name="Oren A."/>
            <person name="Chaudhuri R.R."/>
            <person name="La Ragione R."/>
            <person name="Hildebrand F."/>
            <person name="Pallen M.J."/>
        </authorList>
    </citation>
    <scope>NUCLEOTIDE SEQUENCE</scope>
    <source>
        <strain evidence="7">ChiSjej4B22-9803</strain>
    </source>
</reference>
<dbReference type="Proteomes" id="UP000824111">
    <property type="component" value="Unassembled WGS sequence"/>
</dbReference>
<evidence type="ECO:0000313" key="7">
    <source>
        <dbReference type="EMBL" id="HIU48591.1"/>
    </source>
</evidence>
<keyword evidence="2 6" id="KW-0732">Signal</keyword>
<accession>A0A9D1S6D3</accession>
<feature type="signal peptide" evidence="6">
    <location>
        <begin position="1"/>
        <end position="23"/>
    </location>
</feature>
<evidence type="ECO:0000256" key="2">
    <source>
        <dbReference type="ARBA" id="ARBA00022729"/>
    </source>
</evidence>
<keyword evidence="5" id="KW-0449">Lipoprotein</keyword>
<comment type="caution">
    <text evidence="7">The sequence shown here is derived from an EMBL/GenBank/DDBJ whole genome shotgun (WGS) entry which is preliminary data.</text>
</comment>
<keyword evidence="3" id="KW-0472">Membrane</keyword>